<evidence type="ECO:0000313" key="2">
    <source>
        <dbReference type="EMBL" id="MQL53920.1"/>
    </source>
</evidence>
<dbReference type="InterPro" id="IPR009229">
    <property type="entry name" value="AgrD"/>
</dbReference>
<keyword evidence="1" id="KW-0812">Transmembrane</keyword>
<evidence type="ECO:0000256" key="1">
    <source>
        <dbReference type="SAM" id="Phobius"/>
    </source>
</evidence>
<name>A0A6N7IV10_9FIRM</name>
<gene>
    <name evidence="2" type="ORF">GFC01_16985</name>
</gene>
<keyword evidence="3" id="KW-1185">Reference proteome</keyword>
<proteinExistence type="predicted"/>
<comment type="caution">
    <text evidence="2">The sequence shown here is derived from an EMBL/GenBank/DDBJ whole genome shotgun (WGS) entry which is preliminary data.</text>
</comment>
<sequence length="42" mass="4812">MRFKQWVLGIIATVTLVVAATGIYPASWLFFYQPEVPAELRK</sequence>
<organism evidence="2 3">
    <name type="scientific">Desulfofundulus thermobenzoicus</name>
    <dbReference type="NCBI Taxonomy" id="29376"/>
    <lineage>
        <taxon>Bacteria</taxon>
        <taxon>Bacillati</taxon>
        <taxon>Bacillota</taxon>
        <taxon>Clostridia</taxon>
        <taxon>Eubacteriales</taxon>
        <taxon>Peptococcaceae</taxon>
        <taxon>Desulfofundulus</taxon>
    </lineage>
</organism>
<reference evidence="2 3" key="1">
    <citation type="submission" date="2019-10" db="EMBL/GenBank/DDBJ databases">
        <title>Comparative genomics of sulfur disproportionating microorganisms.</title>
        <authorList>
            <person name="Ward L.M."/>
            <person name="Bertran E."/>
            <person name="Johnston D."/>
        </authorList>
    </citation>
    <scope>NUCLEOTIDE SEQUENCE [LARGE SCALE GENOMIC DNA]</scope>
    <source>
        <strain evidence="2 3">DSM 14055</strain>
    </source>
</reference>
<dbReference type="Proteomes" id="UP000441717">
    <property type="component" value="Unassembled WGS sequence"/>
</dbReference>
<evidence type="ECO:0000313" key="3">
    <source>
        <dbReference type="Proteomes" id="UP000441717"/>
    </source>
</evidence>
<dbReference type="NCBIfam" id="TIGR04223">
    <property type="entry name" value="quorum_AgrD"/>
    <property type="match status" value="1"/>
</dbReference>
<keyword evidence="1" id="KW-1133">Transmembrane helix</keyword>
<dbReference type="OrthoDB" id="1809800at2"/>
<feature type="transmembrane region" description="Helical" evidence="1">
    <location>
        <begin position="6"/>
        <end position="32"/>
    </location>
</feature>
<protein>
    <submittedName>
        <fullName evidence="2">Cyclic lactone autoinducer peptide</fullName>
    </submittedName>
</protein>
<dbReference type="RefSeq" id="WP_152948368.1">
    <property type="nucleotide sequence ID" value="NZ_WHYR01000079.1"/>
</dbReference>
<dbReference type="AlphaFoldDB" id="A0A6N7IV10"/>
<dbReference type="EMBL" id="WHYR01000079">
    <property type="protein sequence ID" value="MQL53920.1"/>
    <property type="molecule type" value="Genomic_DNA"/>
</dbReference>
<keyword evidence="1" id="KW-0472">Membrane</keyword>
<accession>A0A6N7IV10</accession>